<evidence type="ECO:0000256" key="4">
    <source>
        <dbReference type="ARBA" id="ARBA00022801"/>
    </source>
</evidence>
<evidence type="ECO:0000313" key="7">
    <source>
        <dbReference type="Proteomes" id="UP001328107"/>
    </source>
</evidence>
<dbReference type="EMBL" id="BTRK01000004">
    <property type="protein sequence ID" value="GMR50000.1"/>
    <property type="molecule type" value="Genomic_DNA"/>
</dbReference>
<keyword evidence="5" id="KW-0325">Glycoprotein</keyword>
<name>A0AAN5CT02_9BILA</name>
<dbReference type="GO" id="GO:0070008">
    <property type="term" value="F:serine-type exopeptidase activity"/>
    <property type="evidence" value="ECO:0007669"/>
    <property type="project" value="InterPro"/>
</dbReference>
<keyword evidence="4" id="KW-0378">Hydrolase</keyword>
<organism evidence="6 7">
    <name type="scientific">Pristionchus mayeri</name>
    <dbReference type="NCBI Taxonomy" id="1317129"/>
    <lineage>
        <taxon>Eukaryota</taxon>
        <taxon>Metazoa</taxon>
        <taxon>Ecdysozoa</taxon>
        <taxon>Nematoda</taxon>
        <taxon>Chromadorea</taxon>
        <taxon>Rhabditida</taxon>
        <taxon>Rhabditina</taxon>
        <taxon>Diplogasteromorpha</taxon>
        <taxon>Diplogasteroidea</taxon>
        <taxon>Neodiplogasteridae</taxon>
        <taxon>Pristionchus</taxon>
    </lineage>
</organism>
<evidence type="ECO:0000256" key="3">
    <source>
        <dbReference type="ARBA" id="ARBA00022729"/>
    </source>
</evidence>
<comment type="similarity">
    <text evidence="1">Belongs to the peptidase S28 family.</text>
</comment>
<gene>
    <name evidence="6" type="ORF">PMAYCL1PPCAC_20195</name>
</gene>
<dbReference type="PANTHER" id="PTHR11010:SF117">
    <property type="entry name" value="SERINE PROTEASE 16"/>
    <property type="match status" value="1"/>
</dbReference>
<dbReference type="AlphaFoldDB" id="A0AAN5CT02"/>
<accession>A0AAN5CT02</accession>
<sequence>GQRDYYTGTNVLFSHGTVDPWSYLTKQLGTEQHWSVVTVGVEGGTHCSDLKAACDGSGNCSDERQRVQTLTQHNIDRWLNGPFSAPDSISLNDNVGKRPEWYDRFVYAPLSIKQNKIFPVANNRAKRSTVFESIKKKSVFGRGSGWNQFTGKSTNYRLHLGALRDWPPNVVEGTVEQPWDHFDPTDNRRFKQRFFVNEMYAEVNA</sequence>
<dbReference type="InterPro" id="IPR008758">
    <property type="entry name" value="Peptidase_S28"/>
</dbReference>
<dbReference type="Pfam" id="PF05577">
    <property type="entry name" value="Peptidase_S28"/>
    <property type="match status" value="1"/>
</dbReference>
<dbReference type="Proteomes" id="UP001328107">
    <property type="component" value="Unassembled WGS sequence"/>
</dbReference>
<keyword evidence="2" id="KW-0645">Protease</keyword>
<reference evidence="7" key="1">
    <citation type="submission" date="2022-10" db="EMBL/GenBank/DDBJ databases">
        <title>Genome assembly of Pristionchus species.</title>
        <authorList>
            <person name="Yoshida K."/>
            <person name="Sommer R.J."/>
        </authorList>
    </citation>
    <scope>NUCLEOTIDE SEQUENCE [LARGE SCALE GENOMIC DNA]</scope>
    <source>
        <strain evidence="7">RS5460</strain>
    </source>
</reference>
<keyword evidence="7" id="KW-1185">Reference proteome</keyword>
<evidence type="ECO:0000256" key="1">
    <source>
        <dbReference type="ARBA" id="ARBA00011079"/>
    </source>
</evidence>
<evidence type="ECO:0000256" key="2">
    <source>
        <dbReference type="ARBA" id="ARBA00022670"/>
    </source>
</evidence>
<dbReference type="InterPro" id="IPR029058">
    <property type="entry name" value="AB_hydrolase_fold"/>
</dbReference>
<protein>
    <submittedName>
        <fullName evidence="6">Uncharacterized protein</fullName>
    </submittedName>
</protein>
<comment type="caution">
    <text evidence="6">The sequence shown here is derived from an EMBL/GenBank/DDBJ whole genome shotgun (WGS) entry which is preliminary data.</text>
</comment>
<evidence type="ECO:0000256" key="5">
    <source>
        <dbReference type="ARBA" id="ARBA00023180"/>
    </source>
</evidence>
<proteinExistence type="inferred from homology"/>
<dbReference type="GO" id="GO:0006508">
    <property type="term" value="P:proteolysis"/>
    <property type="evidence" value="ECO:0007669"/>
    <property type="project" value="UniProtKB-KW"/>
</dbReference>
<dbReference type="GO" id="GO:0008239">
    <property type="term" value="F:dipeptidyl-peptidase activity"/>
    <property type="evidence" value="ECO:0007669"/>
    <property type="project" value="TreeGrafter"/>
</dbReference>
<keyword evidence="3" id="KW-0732">Signal</keyword>
<evidence type="ECO:0000313" key="6">
    <source>
        <dbReference type="EMBL" id="GMR50000.1"/>
    </source>
</evidence>
<feature type="non-terminal residue" evidence="6">
    <location>
        <position position="1"/>
    </location>
</feature>
<dbReference type="Gene3D" id="3.40.50.1820">
    <property type="entry name" value="alpha/beta hydrolase"/>
    <property type="match status" value="2"/>
</dbReference>
<dbReference type="PANTHER" id="PTHR11010">
    <property type="entry name" value="PROTEASE S28 PRO-X CARBOXYPEPTIDASE-RELATED"/>
    <property type="match status" value="1"/>
</dbReference>